<reference evidence="2" key="1">
    <citation type="journal article" date="2011" name="Appl. Environ. Microbiol.">
        <title>Genomic potential of Marinobacter aquaeolei, a biogeochemical 'opportunitroph'.</title>
        <authorList>
            <person name="Singer E."/>
            <person name="Webb E.A."/>
            <person name="Nelson W.C."/>
            <person name="Heidelberg J.F."/>
            <person name="Ivanova N."/>
            <person name="Pati A."/>
            <person name="Edwards K.J."/>
        </authorList>
    </citation>
    <scope>NUCLEOTIDE SEQUENCE [LARGE SCALE GENOMIC DNA]</scope>
    <source>
        <strain evidence="2">ATCC 700491 / DSM 11845 / VT8</strain>
    </source>
</reference>
<sequence precursor="true">MAMARHRNQGFTLLELMVVLLILGLGAAVATPALVRLADALAERNQQDQIVMLLQNLPVGVMKQGGEFSLPSTSGFVAYQEVFQGAPASLPREDAGSMRVWVPSEIEYRANGACTGGAIHLELEAGKRVTYQLAPPLCRPRIEA</sequence>
<name>A1U401_MARN8</name>
<evidence type="ECO:0000313" key="2">
    <source>
        <dbReference type="Proteomes" id="UP000000998"/>
    </source>
</evidence>
<dbReference type="PROSITE" id="PS00409">
    <property type="entry name" value="PROKAR_NTER_METHYL"/>
    <property type="match status" value="1"/>
</dbReference>
<dbReference type="HOGENOM" id="CLU_136266_0_0_6"/>
<protein>
    <submittedName>
        <fullName evidence="1">Type II secretion system protein</fullName>
    </submittedName>
</protein>
<accession>A1U401</accession>
<dbReference type="Pfam" id="PF07963">
    <property type="entry name" value="N_methyl"/>
    <property type="match status" value="1"/>
</dbReference>
<dbReference type="Proteomes" id="UP000000998">
    <property type="component" value="Chromosome"/>
</dbReference>
<dbReference type="KEGG" id="maq:Maqu_2645"/>
<dbReference type="AlphaFoldDB" id="A1U401"/>
<dbReference type="Gene3D" id="3.30.700.10">
    <property type="entry name" value="Glycoprotein, Type 4 Pilin"/>
    <property type="match status" value="1"/>
</dbReference>
<dbReference type="InterPro" id="IPR012902">
    <property type="entry name" value="N_methyl_site"/>
</dbReference>
<gene>
    <name evidence="1" type="ordered locus">Maqu_2645</name>
</gene>
<dbReference type="EMBL" id="CP000514">
    <property type="protein sequence ID" value="ABM19720.1"/>
    <property type="molecule type" value="Genomic_DNA"/>
</dbReference>
<dbReference type="SUPFAM" id="SSF54523">
    <property type="entry name" value="Pili subunits"/>
    <property type="match status" value="1"/>
</dbReference>
<evidence type="ECO:0000313" key="1">
    <source>
        <dbReference type="EMBL" id="ABM19720.1"/>
    </source>
</evidence>
<dbReference type="InterPro" id="IPR045584">
    <property type="entry name" value="Pilin-like"/>
</dbReference>
<dbReference type="STRING" id="351348.Maqu_2645"/>
<organism evidence="1 2">
    <name type="scientific">Marinobacter nauticus (strain ATCC 700491 / DSM 11845 / VT8)</name>
    <name type="common">Marinobacter aquaeolei</name>
    <dbReference type="NCBI Taxonomy" id="351348"/>
    <lineage>
        <taxon>Bacteria</taxon>
        <taxon>Pseudomonadati</taxon>
        <taxon>Pseudomonadota</taxon>
        <taxon>Gammaproteobacteria</taxon>
        <taxon>Pseudomonadales</taxon>
        <taxon>Marinobacteraceae</taxon>
        <taxon>Marinobacter</taxon>
    </lineage>
</organism>
<dbReference type="NCBIfam" id="TIGR02532">
    <property type="entry name" value="IV_pilin_GFxxxE"/>
    <property type="match status" value="1"/>
</dbReference>
<proteinExistence type="predicted"/>